<keyword evidence="3" id="KW-0804">Transcription</keyword>
<evidence type="ECO:0000313" key="5">
    <source>
        <dbReference type="EMBL" id="QCX02379.1"/>
    </source>
</evidence>
<dbReference type="Gene3D" id="1.10.10.10">
    <property type="entry name" value="Winged helix-like DNA-binding domain superfamily/Winged helix DNA-binding domain"/>
    <property type="match status" value="1"/>
</dbReference>
<dbReference type="PRINTS" id="PR00598">
    <property type="entry name" value="HTHMARR"/>
</dbReference>
<dbReference type="AlphaFoldDB" id="A0A5B7SYT0"/>
<gene>
    <name evidence="5" type="ORF">FGM00_13955</name>
</gene>
<protein>
    <submittedName>
        <fullName evidence="5">MarR family transcriptional regulator</fullName>
    </submittedName>
</protein>
<dbReference type="GO" id="GO:0003677">
    <property type="term" value="F:DNA binding"/>
    <property type="evidence" value="ECO:0007669"/>
    <property type="project" value="UniProtKB-KW"/>
</dbReference>
<keyword evidence="1" id="KW-0805">Transcription regulation</keyword>
<dbReference type="InterPro" id="IPR036388">
    <property type="entry name" value="WH-like_DNA-bd_sf"/>
</dbReference>
<dbReference type="GO" id="GO:0003700">
    <property type="term" value="F:DNA-binding transcription factor activity"/>
    <property type="evidence" value="ECO:0007669"/>
    <property type="project" value="InterPro"/>
</dbReference>
<evidence type="ECO:0000256" key="2">
    <source>
        <dbReference type="ARBA" id="ARBA00023125"/>
    </source>
</evidence>
<evidence type="ECO:0000259" key="4">
    <source>
        <dbReference type="PROSITE" id="PS50995"/>
    </source>
</evidence>
<name>A0A5B7SYT0_9FLAO</name>
<dbReference type="PANTHER" id="PTHR42756:SF1">
    <property type="entry name" value="TRANSCRIPTIONAL REPRESSOR OF EMRAB OPERON"/>
    <property type="match status" value="1"/>
</dbReference>
<keyword evidence="6" id="KW-1185">Reference proteome</keyword>
<dbReference type="InterPro" id="IPR000835">
    <property type="entry name" value="HTH_MarR-typ"/>
</dbReference>
<dbReference type="Proteomes" id="UP000310017">
    <property type="component" value="Chromosome"/>
</dbReference>
<dbReference type="EMBL" id="CP040710">
    <property type="protein sequence ID" value="QCX02379.1"/>
    <property type="molecule type" value="Genomic_DNA"/>
</dbReference>
<evidence type="ECO:0000256" key="3">
    <source>
        <dbReference type="ARBA" id="ARBA00023163"/>
    </source>
</evidence>
<dbReference type="SMART" id="SM00347">
    <property type="entry name" value="HTH_MARR"/>
    <property type="match status" value="1"/>
</dbReference>
<evidence type="ECO:0000313" key="6">
    <source>
        <dbReference type="Proteomes" id="UP000310017"/>
    </source>
</evidence>
<proteinExistence type="predicted"/>
<dbReference type="Pfam" id="PF01047">
    <property type="entry name" value="MarR"/>
    <property type="match status" value="1"/>
</dbReference>
<dbReference type="OrthoDB" id="996843at2"/>
<feature type="domain" description="HTH marR-type" evidence="4">
    <location>
        <begin position="1"/>
        <end position="122"/>
    </location>
</feature>
<evidence type="ECO:0000256" key="1">
    <source>
        <dbReference type="ARBA" id="ARBA00023015"/>
    </source>
</evidence>
<dbReference type="InterPro" id="IPR036390">
    <property type="entry name" value="WH_DNA-bd_sf"/>
</dbReference>
<reference evidence="5 6" key="1">
    <citation type="submission" date="2019-05" db="EMBL/GenBank/DDBJ databases">
        <title>Genome sequencing of F202Z8.</title>
        <authorList>
            <person name="Kwon Y.M."/>
        </authorList>
    </citation>
    <scope>NUCLEOTIDE SEQUENCE [LARGE SCALE GENOMIC DNA]</scope>
    <source>
        <strain evidence="5 6">F202Z8</strain>
    </source>
</reference>
<dbReference type="KEGG" id="asag:FGM00_13955"/>
<sequence>MVDYHLHEAIKEAGLDLTKEQMVVLKKLHDEDGLNQNELAYLTYRDKSSLARLLSKMEKKKFIVRKPSASDKRVNQVFVTSYGKEIFESAKPFVGKLIKRMEHAISETEKQQIISILKKVQTNLS</sequence>
<accession>A0A5B7SYT0</accession>
<organism evidence="5 6">
    <name type="scientific">Aggregatimonas sangjinii</name>
    <dbReference type="NCBI Taxonomy" id="2583587"/>
    <lineage>
        <taxon>Bacteria</taxon>
        <taxon>Pseudomonadati</taxon>
        <taxon>Bacteroidota</taxon>
        <taxon>Flavobacteriia</taxon>
        <taxon>Flavobacteriales</taxon>
        <taxon>Flavobacteriaceae</taxon>
        <taxon>Aggregatimonas</taxon>
    </lineage>
</organism>
<dbReference type="PROSITE" id="PS50995">
    <property type="entry name" value="HTH_MARR_2"/>
    <property type="match status" value="1"/>
</dbReference>
<keyword evidence="2" id="KW-0238">DNA-binding</keyword>
<dbReference type="PANTHER" id="PTHR42756">
    <property type="entry name" value="TRANSCRIPTIONAL REGULATOR, MARR"/>
    <property type="match status" value="1"/>
</dbReference>
<dbReference type="SUPFAM" id="SSF46785">
    <property type="entry name" value="Winged helix' DNA-binding domain"/>
    <property type="match status" value="1"/>
</dbReference>